<proteinExistence type="predicted"/>
<keyword evidence="3" id="KW-1185">Reference proteome</keyword>
<protein>
    <submittedName>
        <fullName evidence="2">Uncharacterized protein</fullName>
    </submittedName>
</protein>
<organism evidence="2 3">
    <name type="scientific">Cinara cedri</name>
    <dbReference type="NCBI Taxonomy" id="506608"/>
    <lineage>
        <taxon>Eukaryota</taxon>
        <taxon>Metazoa</taxon>
        <taxon>Ecdysozoa</taxon>
        <taxon>Arthropoda</taxon>
        <taxon>Hexapoda</taxon>
        <taxon>Insecta</taxon>
        <taxon>Pterygota</taxon>
        <taxon>Neoptera</taxon>
        <taxon>Paraneoptera</taxon>
        <taxon>Hemiptera</taxon>
        <taxon>Sternorrhyncha</taxon>
        <taxon>Aphidomorpha</taxon>
        <taxon>Aphidoidea</taxon>
        <taxon>Aphididae</taxon>
        <taxon>Lachninae</taxon>
        <taxon>Cinara</taxon>
    </lineage>
</organism>
<reference evidence="2 3" key="1">
    <citation type="submission" date="2019-08" db="EMBL/GenBank/DDBJ databases">
        <authorList>
            <person name="Alioto T."/>
            <person name="Alioto T."/>
            <person name="Gomez Garrido J."/>
        </authorList>
    </citation>
    <scope>NUCLEOTIDE SEQUENCE [LARGE SCALE GENOMIC DNA]</scope>
</reference>
<name>A0A5E4NNT0_9HEMI</name>
<feature type="compositionally biased region" description="Basic and acidic residues" evidence="1">
    <location>
        <begin position="48"/>
        <end position="59"/>
    </location>
</feature>
<gene>
    <name evidence="2" type="ORF">CINCED_3A004660</name>
</gene>
<evidence type="ECO:0000313" key="3">
    <source>
        <dbReference type="Proteomes" id="UP000325440"/>
    </source>
</evidence>
<feature type="region of interest" description="Disordered" evidence="1">
    <location>
        <begin position="1"/>
        <end position="63"/>
    </location>
</feature>
<evidence type="ECO:0000313" key="2">
    <source>
        <dbReference type="EMBL" id="VVC43064.1"/>
    </source>
</evidence>
<dbReference type="Proteomes" id="UP000325440">
    <property type="component" value="Unassembled WGS sequence"/>
</dbReference>
<dbReference type="AlphaFoldDB" id="A0A5E4NNT0"/>
<accession>A0A5E4NNT0</accession>
<sequence length="76" mass="8662">MPPGDNHGGVHHHQGLEQGDNDIQDVREDHKLASVSQLRTEGIPTPPLKHEKEEHHHLDGNPFNHFYSVLITDKYN</sequence>
<evidence type="ECO:0000256" key="1">
    <source>
        <dbReference type="SAM" id="MobiDB-lite"/>
    </source>
</evidence>
<dbReference type="EMBL" id="CABPRJ010002367">
    <property type="protein sequence ID" value="VVC43064.1"/>
    <property type="molecule type" value="Genomic_DNA"/>
</dbReference>